<feature type="compositionally biased region" description="Low complexity" evidence="1">
    <location>
        <begin position="93"/>
        <end position="107"/>
    </location>
</feature>
<feature type="region of interest" description="Disordered" evidence="1">
    <location>
        <begin position="148"/>
        <end position="354"/>
    </location>
</feature>
<evidence type="ECO:0000313" key="3">
    <source>
        <dbReference type="EMBL" id="MBF0637394.1"/>
    </source>
</evidence>
<evidence type="ECO:0000313" key="4">
    <source>
        <dbReference type="Proteomes" id="UP000619838"/>
    </source>
</evidence>
<accession>A0ABR9XTV5</accession>
<evidence type="ECO:0000256" key="2">
    <source>
        <dbReference type="SAM" id="SignalP"/>
    </source>
</evidence>
<dbReference type="RefSeq" id="WP_175187560.1">
    <property type="nucleotide sequence ID" value="NZ_JABVZQ010000011.1"/>
</dbReference>
<feature type="compositionally biased region" description="Polar residues" evidence="1">
    <location>
        <begin position="38"/>
        <end position="52"/>
    </location>
</feature>
<name>A0ABR9XTV5_9CHLB</name>
<sequence length="354" mass="35377">MNVVKSLLSGIAVCCLSAGSLLAVERVVVSSPQNLGESAQSGVQEVVGNSQVQKDRHGTGAGIAGVPGSSGGPANSGSPGSGALPTGGGAGQMGTSKQEQQSYSGFYQGQGSGGMSPTATIIHENSKRKEEGRPAMSAYEECITRAGGDPAAAVNCSPHGNNPGSGAGYGEEDTAADSDDTSGQDEESSGSWFSVDMDDDSDDDSGDDSGSGDDSDQDEQEDDTSDDEEKNSCEPEDGDGEDGEGQNSGNPMDGDTGMNVPLSPEAEAVVQKLTGGKAGTGLAVQQGTAGGADDPRTGSDDRGDTSGGISYTPGTTGSPDDGRGIDDPIYSGPSGNLKMTKKEQLGGTIDRTGR</sequence>
<feature type="region of interest" description="Disordered" evidence="1">
    <location>
        <begin position="38"/>
        <end position="119"/>
    </location>
</feature>
<protein>
    <submittedName>
        <fullName evidence="3">Uncharacterized protein</fullName>
    </submittedName>
</protein>
<feature type="compositionally biased region" description="Basic and acidic residues" evidence="1">
    <location>
        <begin position="293"/>
        <end position="304"/>
    </location>
</feature>
<feature type="compositionally biased region" description="Low complexity" evidence="1">
    <location>
        <begin position="72"/>
        <end position="84"/>
    </location>
</feature>
<keyword evidence="2" id="KW-0732">Signal</keyword>
<proteinExistence type="predicted"/>
<feature type="compositionally biased region" description="Gly residues" evidence="1">
    <location>
        <begin position="59"/>
        <end position="71"/>
    </location>
</feature>
<evidence type="ECO:0000256" key="1">
    <source>
        <dbReference type="SAM" id="MobiDB-lite"/>
    </source>
</evidence>
<feature type="compositionally biased region" description="Acidic residues" evidence="1">
    <location>
        <begin position="196"/>
        <end position="244"/>
    </location>
</feature>
<keyword evidence="4" id="KW-1185">Reference proteome</keyword>
<feature type="compositionally biased region" description="Acidic residues" evidence="1">
    <location>
        <begin position="170"/>
        <end position="188"/>
    </location>
</feature>
<reference evidence="3 4" key="1">
    <citation type="journal article" date="2020" name="Microorganisms">
        <title>Simultaneous Genome Sequencing of Prosthecochloris ethylica and Desulfuromonas acetoxidans within a Syntrophic Mixture Reveals Unique Pili and Protein Interactions.</title>
        <authorList>
            <person name="Kyndt J.A."/>
            <person name="Van Beeumen J.J."/>
            <person name="Meyer T.E."/>
        </authorList>
    </citation>
    <scope>NUCLEOTIDE SEQUENCE [LARGE SCALE GENOMIC DNA]</scope>
    <source>
        <strain evidence="3 4">N3</strain>
    </source>
</reference>
<gene>
    <name evidence="3" type="ORF">INT08_09475</name>
</gene>
<feature type="signal peptide" evidence="2">
    <location>
        <begin position="1"/>
        <end position="23"/>
    </location>
</feature>
<organism evidence="3 4">
    <name type="scientific">Prosthecochloris ethylica</name>
    <dbReference type="NCBI Taxonomy" id="2743976"/>
    <lineage>
        <taxon>Bacteria</taxon>
        <taxon>Pseudomonadati</taxon>
        <taxon>Chlorobiota</taxon>
        <taxon>Chlorobiia</taxon>
        <taxon>Chlorobiales</taxon>
        <taxon>Chlorobiaceae</taxon>
        <taxon>Prosthecochloris</taxon>
    </lineage>
</organism>
<dbReference type="Proteomes" id="UP000619838">
    <property type="component" value="Unassembled WGS sequence"/>
</dbReference>
<comment type="caution">
    <text evidence="3">The sequence shown here is derived from an EMBL/GenBank/DDBJ whole genome shotgun (WGS) entry which is preliminary data.</text>
</comment>
<feature type="chain" id="PRO_5046423422" evidence="2">
    <location>
        <begin position="24"/>
        <end position="354"/>
    </location>
</feature>
<dbReference type="EMBL" id="JADGII010000019">
    <property type="protein sequence ID" value="MBF0637394.1"/>
    <property type="molecule type" value="Genomic_DNA"/>
</dbReference>